<dbReference type="InterPro" id="IPR027434">
    <property type="entry name" value="Homing_endonucl"/>
</dbReference>
<name>A0A0F9ND19_9ZZZZ</name>
<evidence type="ECO:0000256" key="1">
    <source>
        <dbReference type="SAM" id="Coils"/>
    </source>
</evidence>
<organism evidence="3">
    <name type="scientific">marine sediment metagenome</name>
    <dbReference type="NCBI Taxonomy" id="412755"/>
    <lineage>
        <taxon>unclassified sequences</taxon>
        <taxon>metagenomes</taxon>
        <taxon>ecological metagenomes</taxon>
    </lineage>
</organism>
<evidence type="ECO:0000313" key="3">
    <source>
        <dbReference type="EMBL" id="KKM86670.1"/>
    </source>
</evidence>
<dbReference type="Pfam" id="PF00961">
    <property type="entry name" value="LAGLIDADG_1"/>
    <property type="match status" value="1"/>
</dbReference>
<dbReference type="AlphaFoldDB" id="A0A0F9ND19"/>
<accession>A0A0F9ND19</accession>
<dbReference type="Gene3D" id="3.10.28.10">
    <property type="entry name" value="Homing endonucleases"/>
    <property type="match status" value="1"/>
</dbReference>
<feature type="domain" description="Homing endonuclease LAGLIDADG" evidence="2">
    <location>
        <begin position="91"/>
        <end position="184"/>
    </location>
</feature>
<dbReference type="InterPro" id="IPR004860">
    <property type="entry name" value="LAGLIDADG_dom"/>
</dbReference>
<feature type="coiled-coil region" evidence="1">
    <location>
        <begin position="44"/>
        <end position="71"/>
    </location>
</feature>
<evidence type="ECO:0000259" key="2">
    <source>
        <dbReference type="Pfam" id="PF00961"/>
    </source>
</evidence>
<dbReference type="SUPFAM" id="SSF55608">
    <property type="entry name" value="Homing endonucleases"/>
    <property type="match status" value="1"/>
</dbReference>
<gene>
    <name evidence="3" type="ORF">LCGC14_1276570</name>
</gene>
<proteinExistence type="predicted"/>
<dbReference type="EMBL" id="LAZR01007216">
    <property type="protein sequence ID" value="KKM86670.1"/>
    <property type="molecule type" value="Genomic_DNA"/>
</dbReference>
<dbReference type="GO" id="GO:0004519">
    <property type="term" value="F:endonuclease activity"/>
    <property type="evidence" value="ECO:0007669"/>
    <property type="project" value="InterPro"/>
</dbReference>
<reference evidence="3" key="1">
    <citation type="journal article" date="2015" name="Nature">
        <title>Complex archaea that bridge the gap between prokaryotes and eukaryotes.</title>
        <authorList>
            <person name="Spang A."/>
            <person name="Saw J.H."/>
            <person name="Jorgensen S.L."/>
            <person name="Zaremba-Niedzwiedzka K."/>
            <person name="Martijn J."/>
            <person name="Lind A.E."/>
            <person name="van Eijk R."/>
            <person name="Schleper C."/>
            <person name="Guy L."/>
            <person name="Ettema T.J."/>
        </authorList>
    </citation>
    <scope>NUCLEOTIDE SEQUENCE</scope>
</reference>
<keyword evidence="1" id="KW-0175">Coiled coil</keyword>
<comment type="caution">
    <text evidence="3">The sequence shown here is derived from an EMBL/GenBank/DDBJ whole genome shotgun (WGS) entry which is preliminary data.</text>
</comment>
<sequence>MSSVSIFDKYPKFFGEEIREWCDRIFPLYQKEKERENEFIPNYILESNKELKKHEKRKEEIKKQMREFTSGATRDSEDGKLDLGIELAWSAGFYDGEGSISCTTNNGNPFTRVQLSIGQKNDPNGQPAETLQRFLNAVGVGKIYRKTAKGKEKNQHQYTICKRKNVEIVLQLLWPYLSTQKRKQAQRAFRLLDSGIKDFNLSEREKNENF</sequence>
<protein>
    <recommendedName>
        <fullName evidence="2">Homing endonuclease LAGLIDADG domain-containing protein</fullName>
    </recommendedName>
</protein>